<dbReference type="Gene3D" id="1.25.40.10">
    <property type="entry name" value="Tetratricopeptide repeat domain"/>
    <property type="match status" value="1"/>
</dbReference>
<keyword evidence="3 5" id="KW-0238">DNA-binding</keyword>
<dbReference type="Pfam" id="PF00486">
    <property type="entry name" value="Trans_reg_C"/>
    <property type="match status" value="1"/>
</dbReference>
<evidence type="ECO:0000256" key="4">
    <source>
        <dbReference type="ARBA" id="ARBA00023163"/>
    </source>
</evidence>
<comment type="caution">
    <text evidence="8">The sequence shown here is derived from an EMBL/GenBank/DDBJ whole genome shotgun (WGS) entry which is preliminary data.</text>
</comment>
<dbReference type="GO" id="GO:0003677">
    <property type="term" value="F:DNA binding"/>
    <property type="evidence" value="ECO:0007669"/>
    <property type="project" value="UniProtKB-UniRule"/>
</dbReference>
<evidence type="ECO:0000259" key="7">
    <source>
        <dbReference type="PROSITE" id="PS51755"/>
    </source>
</evidence>
<feature type="DNA-binding region" description="OmpR/PhoB-type" evidence="5">
    <location>
        <begin position="1"/>
        <end position="94"/>
    </location>
</feature>
<feature type="domain" description="OmpR/PhoB-type" evidence="7">
    <location>
        <begin position="1"/>
        <end position="94"/>
    </location>
</feature>
<dbReference type="GO" id="GO:0000160">
    <property type="term" value="P:phosphorelay signal transduction system"/>
    <property type="evidence" value="ECO:0007669"/>
    <property type="project" value="InterPro"/>
</dbReference>
<evidence type="ECO:0000313" key="9">
    <source>
        <dbReference type="Proteomes" id="UP000520767"/>
    </source>
</evidence>
<dbReference type="SUPFAM" id="SSF46894">
    <property type="entry name" value="C-terminal effector domain of the bipartite response regulators"/>
    <property type="match status" value="1"/>
</dbReference>
<dbReference type="Pfam" id="PF03704">
    <property type="entry name" value="BTAD"/>
    <property type="match status" value="1"/>
</dbReference>
<dbReference type="PROSITE" id="PS51755">
    <property type="entry name" value="OMPR_PHOB"/>
    <property type="match status" value="1"/>
</dbReference>
<evidence type="ECO:0000256" key="2">
    <source>
        <dbReference type="ARBA" id="ARBA00023015"/>
    </source>
</evidence>
<evidence type="ECO:0000256" key="1">
    <source>
        <dbReference type="ARBA" id="ARBA00005820"/>
    </source>
</evidence>
<dbReference type="SMART" id="SM00862">
    <property type="entry name" value="Trans_reg_C"/>
    <property type="match status" value="1"/>
</dbReference>
<dbReference type="PANTHER" id="PTHR35807">
    <property type="entry name" value="TRANSCRIPTIONAL REGULATOR REDD-RELATED"/>
    <property type="match status" value="1"/>
</dbReference>
<keyword evidence="9" id="KW-1185">Reference proteome</keyword>
<reference evidence="8 9" key="1">
    <citation type="submission" date="2020-08" db="EMBL/GenBank/DDBJ databases">
        <title>Genomic Encyclopedia of Type Strains, Phase III (KMG-III): the genomes of soil and plant-associated and newly described type strains.</title>
        <authorList>
            <person name="Whitman W."/>
        </authorList>
    </citation>
    <scope>NUCLEOTIDE SEQUENCE [LARGE SCALE GENOMIC DNA]</scope>
    <source>
        <strain evidence="8 9">CECT 8960</strain>
    </source>
</reference>
<comment type="similarity">
    <text evidence="1">Belongs to the AfsR/DnrI/RedD regulatory family.</text>
</comment>
<dbReference type="InterPro" id="IPR051677">
    <property type="entry name" value="AfsR-DnrI-RedD_regulator"/>
</dbReference>
<gene>
    <name evidence="8" type="ORF">FHR82_003762</name>
</gene>
<dbReference type="AlphaFoldDB" id="A0A7W7Q5M3"/>
<organism evidence="8 9">
    <name type="scientific">Actinophytocola algeriensis</name>
    <dbReference type="NCBI Taxonomy" id="1768010"/>
    <lineage>
        <taxon>Bacteria</taxon>
        <taxon>Bacillati</taxon>
        <taxon>Actinomycetota</taxon>
        <taxon>Actinomycetes</taxon>
        <taxon>Pseudonocardiales</taxon>
        <taxon>Pseudonocardiaceae</taxon>
    </lineage>
</organism>
<name>A0A7W7Q5M3_9PSEU</name>
<evidence type="ECO:0000256" key="3">
    <source>
        <dbReference type="ARBA" id="ARBA00023125"/>
    </source>
</evidence>
<protein>
    <submittedName>
        <fullName evidence="8">DNA-binding SARP family transcriptional activator</fullName>
    </submittedName>
</protein>
<dbReference type="InterPro" id="IPR036388">
    <property type="entry name" value="WH-like_DNA-bd_sf"/>
</dbReference>
<accession>A0A7W7Q5M3</accession>
<dbReference type="RefSeq" id="WP_184811709.1">
    <property type="nucleotide sequence ID" value="NZ_JACHJQ010000004.1"/>
</dbReference>
<sequence>MAVELNVISEVTASADGHEVNLGPARQRCVLAVLAVEANRLVPADQLADRVWGEQVPYRAAGTLRSYLSRLRTALATAGGFGIQRRTGGYVLSVDESAVDLHRFRLLLSRARDTTDDDHAAALFENAFALWRGEPFAGLDSPWLDDVRNGLAAEHLAARLDFHDVQLRRGRHTELAPDLLALAADHPWHERLAAQAMLALYRSGRQANAPSFYEELRVRLGAELGVDPSTPLRELHQRILTSDPAIAPTGAATASVPRQLPAVPRAFTGRAAELSELDSTDARARVSLLAGSAGSARRGSHCGGRTTTRTASPTASCT</sequence>
<dbReference type="GO" id="GO:0006355">
    <property type="term" value="P:regulation of DNA-templated transcription"/>
    <property type="evidence" value="ECO:0007669"/>
    <property type="project" value="InterPro"/>
</dbReference>
<dbReference type="InterPro" id="IPR011990">
    <property type="entry name" value="TPR-like_helical_dom_sf"/>
</dbReference>
<feature type="region of interest" description="Disordered" evidence="6">
    <location>
        <begin position="294"/>
        <end position="318"/>
    </location>
</feature>
<dbReference type="EMBL" id="JACHJQ010000004">
    <property type="protein sequence ID" value="MBB4907520.1"/>
    <property type="molecule type" value="Genomic_DNA"/>
</dbReference>
<keyword evidence="4" id="KW-0804">Transcription</keyword>
<evidence type="ECO:0000313" key="8">
    <source>
        <dbReference type="EMBL" id="MBB4907520.1"/>
    </source>
</evidence>
<dbReference type="SMART" id="SM01043">
    <property type="entry name" value="BTAD"/>
    <property type="match status" value="1"/>
</dbReference>
<dbReference type="PANTHER" id="PTHR35807:SF1">
    <property type="entry name" value="TRANSCRIPTIONAL REGULATOR REDD"/>
    <property type="match status" value="1"/>
</dbReference>
<evidence type="ECO:0000256" key="6">
    <source>
        <dbReference type="SAM" id="MobiDB-lite"/>
    </source>
</evidence>
<dbReference type="InterPro" id="IPR005158">
    <property type="entry name" value="BTAD"/>
</dbReference>
<dbReference type="Gene3D" id="1.10.10.10">
    <property type="entry name" value="Winged helix-like DNA-binding domain superfamily/Winged helix DNA-binding domain"/>
    <property type="match status" value="1"/>
</dbReference>
<evidence type="ECO:0000256" key="5">
    <source>
        <dbReference type="PROSITE-ProRule" id="PRU01091"/>
    </source>
</evidence>
<dbReference type="InterPro" id="IPR016032">
    <property type="entry name" value="Sig_transdc_resp-reg_C-effctor"/>
</dbReference>
<proteinExistence type="inferred from homology"/>
<feature type="compositionally biased region" description="Low complexity" evidence="6">
    <location>
        <begin position="305"/>
        <end position="318"/>
    </location>
</feature>
<keyword evidence="2" id="KW-0805">Transcription regulation</keyword>
<dbReference type="InterPro" id="IPR001867">
    <property type="entry name" value="OmpR/PhoB-type_DNA-bd"/>
</dbReference>
<dbReference type="Proteomes" id="UP000520767">
    <property type="component" value="Unassembled WGS sequence"/>
</dbReference>
<dbReference type="SUPFAM" id="SSF48452">
    <property type="entry name" value="TPR-like"/>
    <property type="match status" value="1"/>
</dbReference>
<dbReference type="CDD" id="cd15831">
    <property type="entry name" value="BTAD"/>
    <property type="match status" value="1"/>
</dbReference>